<evidence type="ECO:0000313" key="8">
    <source>
        <dbReference type="EMBL" id="MET3613904.1"/>
    </source>
</evidence>
<reference evidence="8 9" key="1">
    <citation type="submission" date="2024-06" db="EMBL/GenBank/DDBJ databases">
        <title>Genomic Encyclopedia of Type Strains, Phase IV (KMG-IV): sequencing the most valuable type-strain genomes for metagenomic binning, comparative biology and taxonomic classification.</title>
        <authorList>
            <person name="Goeker M."/>
        </authorList>
    </citation>
    <scope>NUCLEOTIDE SEQUENCE [LARGE SCALE GENOMIC DNA]</scope>
    <source>
        <strain evidence="8 9">DSM 29780</strain>
    </source>
</reference>
<dbReference type="InterPro" id="IPR012836">
    <property type="entry name" value="FlgF"/>
</dbReference>
<dbReference type="InterPro" id="IPR053967">
    <property type="entry name" value="LlgE_F_G-like_D1"/>
</dbReference>
<protein>
    <recommendedName>
        <fullName evidence="4">Flagellar basal-body rod protein FlgF</fullName>
    </recommendedName>
</protein>
<comment type="subcellular location">
    <subcellularLocation>
        <location evidence="1 4">Bacterial flagellum basal body</location>
    </subcellularLocation>
</comment>
<accession>A0ABV2IZH7</accession>
<evidence type="ECO:0000313" key="9">
    <source>
        <dbReference type="Proteomes" id="UP001549047"/>
    </source>
</evidence>
<name>A0ABV2IZH7_9HYPH</name>
<proteinExistence type="inferred from homology"/>
<dbReference type="PANTHER" id="PTHR30435:SF19">
    <property type="entry name" value="FLAGELLAR BASAL-BODY ROD PROTEIN FLGG"/>
    <property type="match status" value="1"/>
</dbReference>
<comment type="similarity">
    <text evidence="2 4">Belongs to the flagella basal body rod proteins family.</text>
</comment>
<dbReference type="InterPro" id="IPR037925">
    <property type="entry name" value="FlgE/F/G-like"/>
</dbReference>
<evidence type="ECO:0000259" key="5">
    <source>
        <dbReference type="Pfam" id="PF00460"/>
    </source>
</evidence>
<dbReference type="InterPro" id="IPR020013">
    <property type="entry name" value="Flagellar_FlgE/F/G"/>
</dbReference>
<sequence length="241" mass="25496">METGIYVSLSSQVALEQRLSTLADNVANLNTVGFRATEIKFQDVLQKSGGTEVHYVDPGKEFLSEKNGALTPTGNSFDFAIRGNAYFQVQTPSGPALTRDGRFSLTPSGGLVTVQGYPVLDAGGSPIQIATRGAKVDLGNDGSLQVDGQRAAVLGLFEANMNNGYQRVGGSAFIPAAGSQAVVDRIDAGVVQGFVEESNANPVQEMTRLIMVQRNFDDISASMQKNETSLEEAIKSLGSKS</sequence>
<keyword evidence="8" id="KW-0969">Cilium</keyword>
<keyword evidence="9" id="KW-1185">Reference proteome</keyword>
<dbReference type="NCBIfam" id="TIGR02490">
    <property type="entry name" value="flgF"/>
    <property type="match status" value="1"/>
</dbReference>
<evidence type="ECO:0000256" key="2">
    <source>
        <dbReference type="ARBA" id="ARBA00009677"/>
    </source>
</evidence>
<evidence type="ECO:0000256" key="1">
    <source>
        <dbReference type="ARBA" id="ARBA00004117"/>
    </source>
</evidence>
<evidence type="ECO:0000259" key="6">
    <source>
        <dbReference type="Pfam" id="PF06429"/>
    </source>
</evidence>
<dbReference type="SUPFAM" id="SSF117143">
    <property type="entry name" value="Flagellar hook protein flgE"/>
    <property type="match status" value="1"/>
</dbReference>
<keyword evidence="8" id="KW-0282">Flagellum</keyword>
<dbReference type="EMBL" id="JBEPMB010000002">
    <property type="protein sequence ID" value="MET3613904.1"/>
    <property type="molecule type" value="Genomic_DNA"/>
</dbReference>
<dbReference type="Pfam" id="PF22692">
    <property type="entry name" value="LlgE_F_G_D1"/>
    <property type="match status" value="1"/>
</dbReference>
<dbReference type="Pfam" id="PF06429">
    <property type="entry name" value="Flg_bbr_C"/>
    <property type="match status" value="1"/>
</dbReference>
<feature type="domain" description="Flagellar basal body rod protein N-terminal" evidence="5">
    <location>
        <begin position="5"/>
        <end position="35"/>
    </location>
</feature>
<dbReference type="NCBIfam" id="TIGR03506">
    <property type="entry name" value="FlgEFG_subfam"/>
    <property type="match status" value="1"/>
</dbReference>
<organism evidence="8 9">
    <name type="scientific">Rhizobium aquaticum</name>
    <dbReference type="NCBI Taxonomy" id="1549636"/>
    <lineage>
        <taxon>Bacteria</taxon>
        <taxon>Pseudomonadati</taxon>
        <taxon>Pseudomonadota</taxon>
        <taxon>Alphaproteobacteria</taxon>
        <taxon>Hyphomicrobiales</taxon>
        <taxon>Rhizobiaceae</taxon>
        <taxon>Rhizobium/Agrobacterium group</taxon>
        <taxon>Rhizobium</taxon>
    </lineage>
</organism>
<dbReference type="PANTHER" id="PTHR30435">
    <property type="entry name" value="FLAGELLAR PROTEIN"/>
    <property type="match status" value="1"/>
</dbReference>
<dbReference type="InterPro" id="IPR010930">
    <property type="entry name" value="Flg_bb/hook_C_dom"/>
</dbReference>
<dbReference type="InterPro" id="IPR001444">
    <property type="entry name" value="Flag_bb_rod_N"/>
</dbReference>
<evidence type="ECO:0000259" key="7">
    <source>
        <dbReference type="Pfam" id="PF22692"/>
    </source>
</evidence>
<keyword evidence="8" id="KW-0966">Cell projection</keyword>
<gene>
    <name evidence="8" type="ORF">ABID16_002233</name>
</gene>
<comment type="subunit">
    <text evidence="4">The basal body constitutes a major portion of the flagellar organelle and consists of five rings (E,L,P,S, and M) mounted on a central rod. The rod consists of about 26 subunits of FlgG in the distal portion, and FlgB, FlgC and FlgF are thought to build up the proximal portion of the rod with about 6 subunits each.</text>
</comment>
<dbReference type="Pfam" id="PF00460">
    <property type="entry name" value="Flg_bb_rod"/>
    <property type="match status" value="1"/>
</dbReference>
<evidence type="ECO:0000256" key="4">
    <source>
        <dbReference type="RuleBase" id="RU362116"/>
    </source>
</evidence>
<feature type="domain" description="Flagellar hook protein FlgE/F/G-like D1" evidence="7">
    <location>
        <begin position="80"/>
        <end position="145"/>
    </location>
</feature>
<evidence type="ECO:0000256" key="3">
    <source>
        <dbReference type="ARBA" id="ARBA00023143"/>
    </source>
</evidence>
<comment type="caution">
    <text evidence="8">The sequence shown here is derived from an EMBL/GenBank/DDBJ whole genome shotgun (WGS) entry which is preliminary data.</text>
</comment>
<keyword evidence="3 4" id="KW-0975">Bacterial flagellum</keyword>
<dbReference type="Proteomes" id="UP001549047">
    <property type="component" value="Unassembled WGS sequence"/>
</dbReference>
<dbReference type="NCBIfam" id="NF009282">
    <property type="entry name" value="PRK12642.1"/>
    <property type="match status" value="1"/>
</dbReference>
<dbReference type="RefSeq" id="WP_354556399.1">
    <property type="nucleotide sequence ID" value="NZ_JBEPMB010000002.1"/>
</dbReference>
<feature type="domain" description="Flagellar basal-body/hook protein C-terminal" evidence="6">
    <location>
        <begin position="191"/>
        <end position="233"/>
    </location>
</feature>